<organism evidence="1 2">
    <name type="scientific">Rhodoglobus vestalii</name>
    <dbReference type="NCBI Taxonomy" id="193384"/>
    <lineage>
        <taxon>Bacteria</taxon>
        <taxon>Bacillati</taxon>
        <taxon>Actinomycetota</taxon>
        <taxon>Actinomycetes</taxon>
        <taxon>Micrococcales</taxon>
        <taxon>Microbacteriaceae</taxon>
        <taxon>Rhodoglobus</taxon>
    </lineage>
</organism>
<accession>A0A8H2PXJ9</accession>
<keyword evidence="2" id="KW-1185">Reference proteome</keyword>
<name>A0A8H2PXJ9_9MICO</name>
<protein>
    <submittedName>
        <fullName evidence="1">Uncharacterized protein</fullName>
    </submittedName>
</protein>
<dbReference type="Proteomes" id="UP000316560">
    <property type="component" value="Unassembled WGS sequence"/>
</dbReference>
<evidence type="ECO:0000313" key="1">
    <source>
        <dbReference type="EMBL" id="TQO18863.1"/>
    </source>
</evidence>
<comment type="caution">
    <text evidence="1">The sequence shown here is derived from an EMBL/GenBank/DDBJ whole genome shotgun (WGS) entry which is preliminary data.</text>
</comment>
<evidence type="ECO:0000313" key="2">
    <source>
        <dbReference type="Proteomes" id="UP000316560"/>
    </source>
</evidence>
<dbReference type="AlphaFoldDB" id="A0A8H2PXJ9"/>
<gene>
    <name evidence="1" type="ORF">FB472_0390</name>
</gene>
<reference evidence="1 2" key="1">
    <citation type="submission" date="2019-06" db="EMBL/GenBank/DDBJ databases">
        <title>Sequencing the genomes of 1000 actinobacteria strains.</title>
        <authorList>
            <person name="Klenk H.-P."/>
        </authorList>
    </citation>
    <scope>NUCLEOTIDE SEQUENCE [LARGE SCALE GENOMIC DNA]</scope>
    <source>
        <strain evidence="1 2">DSM 21947</strain>
    </source>
</reference>
<dbReference type="EMBL" id="VFRA01000001">
    <property type="protein sequence ID" value="TQO18863.1"/>
    <property type="molecule type" value="Genomic_DNA"/>
</dbReference>
<sequence length="637" mass="71516">MITNGAVDIDGLFEELDLGGIHPDELLSKGKILTEMPHYLVARAVVRVHETGILRRLTRWRQEDGMDQSVGGRPMIVHDLAVLTGLLLLAGEKKPLLITELRELFQHRLTPESRVLLDLPTPSVSFVGHLAEEKRWYNNTYNAFHRIVDCMNPYPYDMRYAKTHVEIKHLVDNHDAVREKKFTARLDEFTERFLLMSFNQQSRKMRRAHRKMSLSIDQTFIASPTTKVYTRKTLNALAAQEAAQNDQGKLSPGAVDLANNYYVKSGGTRGNDRPGTVIAFDAKNANREKKTTEFQQGYALTIAVRVDHEKPGSNRFPHLILGATLATPNKGVSEEAIKVLTSAKKTGLKPALVDTDKEYFAHALSDRLHTPAINLGYIPSTDYRKDREYREDAPGGALYVNDGLFCPATPKPMLTATPDYLNNRIDKATFQARVHARLPYRLIRKEKPDARGKVPMMCPALGASPTVVCPIREMMKKAAKKSRPEVDHNDIPTKLDDICKQHSVSFEHAEIQKRSQGLVHGTEEWETFHHYARNGIESVNAQIKTGGTADIQTASRRRTRGIAAASIFSAFLLTQHNLTRITDFIREILDAKKRSGQRGTPAKRRSRDANWTNAYTATSPSLQIPIIISSAPPPLLT</sequence>
<proteinExistence type="predicted"/>